<evidence type="ECO:0000256" key="1">
    <source>
        <dbReference type="SAM" id="Phobius"/>
    </source>
</evidence>
<reference evidence="4" key="2">
    <citation type="journal article" date="2011" name="J. Biotechnol.">
        <title>Genome sequence of B. amyloliquefaciens type strain DSM7(T) reveals differences to plant-associated B. amyloliquefaciens FZB42.</title>
        <authorList>
            <person name="Ruckert C."/>
            <person name="Blom J."/>
            <person name="Chen X."/>
            <person name="Reva O."/>
            <person name="Borriss R."/>
        </authorList>
    </citation>
    <scope>NUCLEOTIDE SEQUENCE [LARGE SCALE GENOMIC DNA]</scope>
    <source>
        <strain evidence="4">DSM 7</strain>
    </source>
</reference>
<dbReference type="InterPro" id="IPR013332">
    <property type="entry name" value="KPR_N"/>
</dbReference>
<protein>
    <submittedName>
        <fullName evidence="3">Ketopantoate reductase ApbA/PanE domain protein</fullName>
        <ecNumber evidence="3">1.1.1.94</ecNumber>
    </submittedName>
</protein>
<keyword evidence="1" id="KW-0812">Transmembrane</keyword>
<dbReference type="InterPro" id="IPR036291">
    <property type="entry name" value="NAD(P)-bd_dom_sf"/>
</dbReference>
<feature type="transmembrane region" description="Helical" evidence="1">
    <location>
        <begin position="12"/>
        <end position="29"/>
    </location>
</feature>
<feature type="domain" description="Ketopantoate reductase N-terminal" evidence="2">
    <location>
        <begin position="12"/>
        <end position="164"/>
    </location>
</feature>
<dbReference type="Pfam" id="PF02558">
    <property type="entry name" value="ApbA"/>
    <property type="match status" value="1"/>
</dbReference>
<evidence type="ECO:0000259" key="2">
    <source>
        <dbReference type="Pfam" id="PF02558"/>
    </source>
</evidence>
<sequence>MRISGKGTEMKVLVYGAGVLGSYLAHSLLRGGNNVSILARGRRYEQLKEDGIVIRHRFQRKNTVDAVNVIDKLQPEEHYDLIFVVMKYNQFSSVLPILAENISNNIVIVGNNADAANMQTFLNKNSKVKKNIAFGFQISGGRREENGRVIFIRGGGQMVIGSLDGDLSFKSILEKAFKEAKHKLSFNENIDGWLKSHFIPIIAMNSIHYINNFDFKKIAKDKNALMQMISVMDEGFMVLEKLGYRIDPAFQLNMVRNHRNFVYHGLRIFHKLQMAKFFECSFSEIIALYETFDELKKEANISTPNLDDLQKRSTSKYRDEVNR</sequence>
<keyword evidence="4" id="KW-1185">Reference proteome</keyword>
<keyword evidence="1" id="KW-0472">Membrane</keyword>
<proteinExistence type="predicted"/>
<gene>
    <name evidence="3" type="primary">apbA</name>
    <name evidence="3" type="ordered locus">BAMF_1271</name>
</gene>
<dbReference type="EC" id="1.1.1.94" evidence="3"/>
<organism evidence="3 4">
    <name type="scientific">Bacillus amyloliquefaciens (strain ATCC 23350 / DSM 7 / BCRC 11601 / CCUG 28519 / NBRC 15535 / NRRL B-14393 / F)</name>
    <dbReference type="NCBI Taxonomy" id="692420"/>
    <lineage>
        <taxon>Bacteria</taxon>
        <taxon>Bacillati</taxon>
        <taxon>Bacillota</taxon>
        <taxon>Bacilli</taxon>
        <taxon>Bacillales</taxon>
        <taxon>Bacillaceae</taxon>
        <taxon>Bacillus</taxon>
        <taxon>Bacillus amyloliquefaciens group</taxon>
    </lineage>
</organism>
<dbReference type="GO" id="GO:0047952">
    <property type="term" value="F:glycerol-3-phosphate dehydrogenase [NAD(P)+] activity"/>
    <property type="evidence" value="ECO:0007669"/>
    <property type="project" value="UniProtKB-EC"/>
</dbReference>
<keyword evidence="3" id="KW-0560">Oxidoreductase</keyword>
<dbReference type="EMBL" id="FN597644">
    <property type="protein sequence ID" value="CBI42397.1"/>
    <property type="molecule type" value="Genomic_DNA"/>
</dbReference>
<keyword evidence="1" id="KW-1133">Transmembrane helix</keyword>
<accession>A0A9P1NH26</accession>
<dbReference type="Proteomes" id="UP000006562">
    <property type="component" value="Chromosome"/>
</dbReference>
<dbReference type="SUPFAM" id="SSF51735">
    <property type="entry name" value="NAD(P)-binding Rossmann-fold domains"/>
    <property type="match status" value="1"/>
</dbReference>
<dbReference type="KEGG" id="bao:BAMF_1271"/>
<dbReference type="AlphaFoldDB" id="A0A9P1NH26"/>
<dbReference type="Gene3D" id="3.40.50.720">
    <property type="entry name" value="NAD(P)-binding Rossmann-like Domain"/>
    <property type="match status" value="1"/>
</dbReference>
<name>A0A9P1NH26_BACAS</name>
<evidence type="ECO:0000313" key="4">
    <source>
        <dbReference type="Proteomes" id="UP000006562"/>
    </source>
</evidence>
<reference evidence="3 4" key="1">
    <citation type="journal article" date="2011" name="Int. J. Syst. Evol. Microbiol.">
        <title>Relationship of Bacillus amyloliquefaciens clades associated with strains DSM 7T and FZB42T: a proposal for Bacillus amyloliquefaciens subsp. amyloliquefaciens subsp. nov. and Bacillus amyloliquefaciens subsp. plantarum subsp. nov. based on complete genome sequence comparisons.</title>
        <authorList>
            <person name="Borriss R."/>
            <person name="Chen X.H."/>
            <person name="Rueckert C."/>
            <person name="Blom J."/>
            <person name="Becker A."/>
            <person name="Baumgarth B."/>
            <person name="Fan B."/>
            <person name="Pukall R."/>
            <person name="Schumann P."/>
            <person name="Sproer C."/>
            <person name="Junge H."/>
            <person name="Vater J."/>
            <person name="Puhler A."/>
            <person name="Klenk H.P."/>
        </authorList>
    </citation>
    <scope>NUCLEOTIDE SEQUENCE [LARGE SCALE GENOMIC DNA]</scope>
    <source>
        <strain evidence="4">DSM 7</strain>
    </source>
</reference>
<evidence type="ECO:0000313" key="3">
    <source>
        <dbReference type="EMBL" id="CBI42397.1"/>
    </source>
</evidence>